<dbReference type="GO" id="GO:0006508">
    <property type="term" value="P:proteolysis"/>
    <property type="evidence" value="ECO:0007669"/>
    <property type="project" value="InterPro"/>
</dbReference>
<dbReference type="PROSITE" id="PS50990">
    <property type="entry name" value="PEPTIDASE_C39"/>
    <property type="match status" value="1"/>
</dbReference>
<dbReference type="Gene3D" id="3.90.70.10">
    <property type="entry name" value="Cysteine proteinases"/>
    <property type="match status" value="1"/>
</dbReference>
<evidence type="ECO:0000313" key="3">
    <source>
        <dbReference type="Proteomes" id="UP000176429"/>
    </source>
</evidence>
<dbReference type="GO" id="GO:0016020">
    <property type="term" value="C:membrane"/>
    <property type="evidence" value="ECO:0007669"/>
    <property type="project" value="InterPro"/>
</dbReference>
<dbReference type="AlphaFoldDB" id="A0A1G2NX64"/>
<dbReference type="GO" id="GO:0008233">
    <property type="term" value="F:peptidase activity"/>
    <property type="evidence" value="ECO:0007669"/>
    <property type="project" value="InterPro"/>
</dbReference>
<evidence type="ECO:0000313" key="2">
    <source>
        <dbReference type="EMBL" id="OHA40633.1"/>
    </source>
</evidence>
<organism evidence="2 3">
    <name type="scientific">Candidatus Taylorbacteria bacterium RIFCSPLOWO2_02_FULL_46_40</name>
    <dbReference type="NCBI Taxonomy" id="1802329"/>
    <lineage>
        <taxon>Bacteria</taxon>
        <taxon>Candidatus Tayloriibacteriota</taxon>
    </lineage>
</organism>
<sequence>MEEKSEFIPMQVPYYKQVDKNACGPAALQMVFEYFSKHVGQRTLKKQIKTTAEEGTERNNLTKTATENGFYCYVNNESNLAEVEKFVLYGLPVIVSYIEPSNDEGHYAVVTAFTSKQLLFNDPWNGEYFSVDKDEFVARWHGEFDKSKHWMMVISTESFQLGRQYAPKE</sequence>
<evidence type="ECO:0000259" key="1">
    <source>
        <dbReference type="PROSITE" id="PS50990"/>
    </source>
</evidence>
<protein>
    <recommendedName>
        <fullName evidence="1">Peptidase C39 domain-containing protein</fullName>
    </recommendedName>
</protein>
<feature type="domain" description="Peptidase C39" evidence="1">
    <location>
        <begin position="17"/>
        <end position="147"/>
    </location>
</feature>
<dbReference type="Pfam" id="PF03412">
    <property type="entry name" value="Peptidase_C39"/>
    <property type="match status" value="1"/>
</dbReference>
<proteinExistence type="predicted"/>
<reference evidence="2 3" key="1">
    <citation type="journal article" date="2016" name="Nat. Commun.">
        <title>Thousands of microbial genomes shed light on interconnected biogeochemical processes in an aquifer system.</title>
        <authorList>
            <person name="Anantharaman K."/>
            <person name="Brown C.T."/>
            <person name="Hug L.A."/>
            <person name="Sharon I."/>
            <person name="Castelle C.J."/>
            <person name="Probst A.J."/>
            <person name="Thomas B.C."/>
            <person name="Singh A."/>
            <person name="Wilkins M.J."/>
            <person name="Karaoz U."/>
            <person name="Brodie E.L."/>
            <person name="Williams K.H."/>
            <person name="Hubbard S.S."/>
            <person name="Banfield J.F."/>
        </authorList>
    </citation>
    <scope>NUCLEOTIDE SEQUENCE [LARGE SCALE GENOMIC DNA]</scope>
</reference>
<dbReference type="EMBL" id="MHSH01000048">
    <property type="protein sequence ID" value="OHA40633.1"/>
    <property type="molecule type" value="Genomic_DNA"/>
</dbReference>
<accession>A0A1G2NX64</accession>
<comment type="caution">
    <text evidence="2">The sequence shown here is derived from an EMBL/GenBank/DDBJ whole genome shotgun (WGS) entry which is preliminary data.</text>
</comment>
<name>A0A1G2NX64_9BACT</name>
<gene>
    <name evidence="2" type="ORF">A3H68_02995</name>
</gene>
<dbReference type="Proteomes" id="UP000176429">
    <property type="component" value="Unassembled WGS sequence"/>
</dbReference>
<dbReference type="InterPro" id="IPR005074">
    <property type="entry name" value="Peptidase_C39"/>
</dbReference>
<dbReference type="GO" id="GO:0005524">
    <property type="term" value="F:ATP binding"/>
    <property type="evidence" value="ECO:0007669"/>
    <property type="project" value="InterPro"/>
</dbReference>